<name>A0A4D7BYP2_9SPHN</name>
<dbReference type="EMBL" id="CP039704">
    <property type="protein sequence ID" value="QCI80459.1"/>
    <property type="molecule type" value="Genomic_DNA"/>
</dbReference>
<protein>
    <submittedName>
        <fullName evidence="2">DUF4175 domain-containing protein</fullName>
    </submittedName>
</protein>
<dbReference type="RefSeq" id="WP_222873357.1">
    <property type="nucleotide sequence ID" value="NZ_CP039704.1"/>
</dbReference>
<accession>A0A4D7BYP2</accession>
<reference evidence="3" key="1">
    <citation type="submission" date="2019-04" db="EMBL/GenBank/DDBJ databases">
        <title>Complete genome sequence of Sphingomonas sp. W1-2-3.</title>
        <authorList>
            <person name="Im W.T."/>
        </authorList>
    </citation>
    <scope>NUCLEOTIDE SEQUENCE [LARGE SCALE GENOMIC DNA]</scope>
    <source>
        <strain evidence="3">W1-2-3</strain>
    </source>
</reference>
<keyword evidence="1" id="KW-0812">Transmembrane</keyword>
<dbReference type="Proteomes" id="UP000298714">
    <property type="component" value="Chromosome"/>
</dbReference>
<dbReference type="InterPro" id="IPR012683">
    <property type="entry name" value="CHP02302_TM"/>
</dbReference>
<dbReference type="Pfam" id="PF13779">
    <property type="entry name" value="DUF4175"/>
    <property type="match status" value="1"/>
</dbReference>
<keyword evidence="1" id="KW-0472">Membrane</keyword>
<dbReference type="AlphaFoldDB" id="A0A4D7BYP2"/>
<proteinExistence type="predicted"/>
<keyword evidence="1" id="KW-1133">Transmembrane helix</keyword>
<feature type="transmembrane region" description="Helical" evidence="1">
    <location>
        <begin position="45"/>
        <end position="65"/>
    </location>
</feature>
<feature type="transmembrane region" description="Helical" evidence="1">
    <location>
        <begin position="160"/>
        <end position="182"/>
    </location>
</feature>
<organism evidence="2 3">
    <name type="scientific">Hankyongella ginsenosidimutans</name>
    <dbReference type="NCBI Taxonomy" id="1763828"/>
    <lineage>
        <taxon>Bacteria</taxon>
        <taxon>Pseudomonadati</taxon>
        <taxon>Pseudomonadota</taxon>
        <taxon>Alphaproteobacteria</taxon>
        <taxon>Sphingomonadales</taxon>
        <taxon>Sphingomonadaceae</taxon>
        <taxon>Hankyongella</taxon>
    </lineage>
</organism>
<gene>
    <name evidence="2" type="ORF">E6W36_15915</name>
</gene>
<evidence type="ECO:0000313" key="3">
    <source>
        <dbReference type="Proteomes" id="UP000298714"/>
    </source>
</evidence>
<sequence length="299" mass="32176">MVDPWTLGPRDRRLATPLDMGGGVARIAQARAALWLERAWPQLRLVLLLLGAYAGLALLGAFTAFAPGARVGLLLLLIAGLCMLGRRILKTVPWPGERAAIARLELQSGLPRGLLQLARDVPALEGEPGLWRIGKRLSLAAWARPLRLGMRLDCVTGDRYGFGTAAVLLLALGLLVAGPRLASGCVRRFCRPPLLGDVVLKVRAVPPAYTGRAPIQLTVRGGEAGRIVAPQGSTLRIALSGWRLKATVKTPDGHDLALRDTAIARAGRYTVRSGLLTLAAFEVMQIDDRSPKLRSRRRA</sequence>
<evidence type="ECO:0000313" key="2">
    <source>
        <dbReference type="EMBL" id="QCI80459.1"/>
    </source>
</evidence>
<dbReference type="KEGG" id="hgn:E6W36_15915"/>
<keyword evidence="3" id="KW-1185">Reference proteome</keyword>
<evidence type="ECO:0000256" key="1">
    <source>
        <dbReference type="SAM" id="Phobius"/>
    </source>
</evidence>
<feature type="transmembrane region" description="Helical" evidence="1">
    <location>
        <begin position="71"/>
        <end position="89"/>
    </location>
</feature>